<dbReference type="OrthoDB" id="9783652at2"/>
<accession>A0A1N6HFQ1</accession>
<evidence type="ECO:0000313" key="11">
    <source>
        <dbReference type="Proteomes" id="UP000184699"/>
    </source>
</evidence>
<feature type="transmembrane region" description="Helical" evidence="9">
    <location>
        <begin position="173"/>
        <end position="192"/>
    </location>
</feature>
<comment type="cofactor">
    <cofactor evidence="7">
        <name>Mg(2+)</name>
        <dbReference type="ChEBI" id="CHEBI:18420"/>
    </cofactor>
</comment>
<name>A0A1N6HFQ1_9MICO</name>
<evidence type="ECO:0000256" key="8">
    <source>
        <dbReference type="SAM" id="MobiDB-lite"/>
    </source>
</evidence>
<protein>
    <submittedName>
        <fullName evidence="10">UDP-GlcNAc:undecaprenyl-phosphate GlcNAc-1-phosphate transferase</fullName>
    </submittedName>
</protein>
<feature type="transmembrane region" description="Helical" evidence="9">
    <location>
        <begin position="319"/>
        <end position="345"/>
    </location>
</feature>
<gene>
    <name evidence="10" type="ORF">SAMN05443544_3145</name>
</gene>
<evidence type="ECO:0000256" key="3">
    <source>
        <dbReference type="ARBA" id="ARBA00022679"/>
    </source>
</evidence>
<reference evidence="11" key="1">
    <citation type="submission" date="2016-11" db="EMBL/GenBank/DDBJ databases">
        <authorList>
            <person name="Varghese N."/>
            <person name="Submissions S."/>
        </authorList>
    </citation>
    <scope>NUCLEOTIDE SEQUENCE [LARGE SCALE GENOMIC DNA]</scope>
    <source>
        <strain evidence="11">DSM 8595</strain>
    </source>
</reference>
<organism evidence="10 11">
    <name type="scientific">Agromyces cerinus subsp. cerinus</name>
    <dbReference type="NCBI Taxonomy" id="232089"/>
    <lineage>
        <taxon>Bacteria</taxon>
        <taxon>Bacillati</taxon>
        <taxon>Actinomycetota</taxon>
        <taxon>Actinomycetes</taxon>
        <taxon>Micrococcales</taxon>
        <taxon>Microbacteriaceae</taxon>
        <taxon>Agromyces</taxon>
    </lineage>
</organism>
<keyword evidence="3 10" id="KW-0808">Transferase</keyword>
<dbReference type="AlphaFoldDB" id="A0A1N6HFQ1"/>
<evidence type="ECO:0000313" key="10">
    <source>
        <dbReference type="EMBL" id="SIO18583.1"/>
    </source>
</evidence>
<feature type="compositionally biased region" description="Polar residues" evidence="8">
    <location>
        <begin position="415"/>
        <end position="426"/>
    </location>
</feature>
<evidence type="ECO:0000256" key="7">
    <source>
        <dbReference type="PIRSR" id="PIRSR600715-1"/>
    </source>
</evidence>
<feature type="transmembrane region" description="Helical" evidence="9">
    <location>
        <begin position="6"/>
        <end position="27"/>
    </location>
</feature>
<feature type="transmembrane region" description="Helical" evidence="9">
    <location>
        <begin position="264"/>
        <end position="290"/>
    </location>
</feature>
<dbReference type="EMBL" id="FSRJ01000004">
    <property type="protein sequence ID" value="SIO18583.1"/>
    <property type="molecule type" value="Genomic_DNA"/>
</dbReference>
<dbReference type="InterPro" id="IPR018480">
    <property type="entry name" value="PNAcMuramoyl-5peptid_Trfase_CS"/>
</dbReference>
<proteinExistence type="predicted"/>
<evidence type="ECO:0000256" key="1">
    <source>
        <dbReference type="ARBA" id="ARBA00004651"/>
    </source>
</evidence>
<keyword evidence="6 9" id="KW-0472">Membrane</keyword>
<feature type="transmembrane region" description="Helical" evidence="9">
    <location>
        <begin position="147"/>
        <end position="166"/>
    </location>
</feature>
<sequence length="434" mass="45898">MTLFLAIALLTALVTFGGSIIVWKLSLKYKLYPKIRERDVHTRPTPRLGGVAMFVGILIAFGAAAFVSTLGSSRFSNIAIVFQNPGQILAILGAALLIVIVGVADDIWDLDWTTKLAAQFLAAGLITWQGVSIVSLPIGGITVGSSWMFAIITVFVIVLVMNAVNFIDGLDGLVAGVALIANGVFFLYSYLLVQQTSPTNYFNLASLVAIILVGACAGFLPLNWHPAKLFMGDAGALLIGLLMATSAVAVTGQLNPTGVGLNQFVAAFIPILLPFAVLVIPLLDFGLAVIRRLRAGKSPFSADRKHLHHRLLDMGHSHLHAVLILYGWTAVASIGCLLTYVFPVYFKISSLWALLALFIGFVICAVITLAPLGRRKRLTVAAEAVAVDEIPEAEIAGLDELAGAEASVALDGSRSPASAQDGSVESSDPEPGAR</sequence>
<dbReference type="Proteomes" id="UP000184699">
    <property type="component" value="Unassembled WGS sequence"/>
</dbReference>
<dbReference type="GO" id="GO:0071555">
    <property type="term" value="P:cell wall organization"/>
    <property type="evidence" value="ECO:0007669"/>
    <property type="project" value="TreeGrafter"/>
</dbReference>
<dbReference type="PROSITE" id="PS01348">
    <property type="entry name" value="MRAY_2"/>
    <property type="match status" value="1"/>
</dbReference>
<feature type="region of interest" description="Disordered" evidence="8">
    <location>
        <begin position="407"/>
        <end position="434"/>
    </location>
</feature>
<dbReference type="InterPro" id="IPR000715">
    <property type="entry name" value="Glycosyl_transferase_4"/>
</dbReference>
<feature type="transmembrane region" description="Helical" evidence="9">
    <location>
        <begin position="120"/>
        <end position="141"/>
    </location>
</feature>
<dbReference type="GO" id="GO:0009103">
    <property type="term" value="P:lipopolysaccharide biosynthetic process"/>
    <property type="evidence" value="ECO:0007669"/>
    <property type="project" value="TreeGrafter"/>
</dbReference>
<keyword evidence="7" id="KW-0460">Magnesium</keyword>
<dbReference type="GO" id="GO:0016780">
    <property type="term" value="F:phosphotransferase activity, for other substituted phosphate groups"/>
    <property type="evidence" value="ECO:0007669"/>
    <property type="project" value="InterPro"/>
</dbReference>
<feature type="transmembrane region" description="Helical" evidence="9">
    <location>
        <begin position="48"/>
        <end position="68"/>
    </location>
</feature>
<evidence type="ECO:0000256" key="6">
    <source>
        <dbReference type="ARBA" id="ARBA00023136"/>
    </source>
</evidence>
<evidence type="ECO:0000256" key="2">
    <source>
        <dbReference type="ARBA" id="ARBA00022475"/>
    </source>
</evidence>
<dbReference type="GO" id="GO:0046872">
    <property type="term" value="F:metal ion binding"/>
    <property type="evidence" value="ECO:0007669"/>
    <property type="project" value="UniProtKB-KW"/>
</dbReference>
<dbReference type="GO" id="GO:0005886">
    <property type="term" value="C:plasma membrane"/>
    <property type="evidence" value="ECO:0007669"/>
    <property type="project" value="UniProtKB-SubCell"/>
</dbReference>
<keyword evidence="4 9" id="KW-0812">Transmembrane</keyword>
<feature type="transmembrane region" description="Helical" evidence="9">
    <location>
        <begin position="351"/>
        <end position="372"/>
    </location>
</feature>
<keyword evidence="7" id="KW-0479">Metal-binding</keyword>
<keyword evidence="2" id="KW-1003">Cell membrane</keyword>
<dbReference type="Pfam" id="PF00953">
    <property type="entry name" value="Glycos_transf_4"/>
    <property type="match status" value="1"/>
</dbReference>
<dbReference type="CDD" id="cd06853">
    <property type="entry name" value="GT_WecA_like"/>
    <property type="match status" value="1"/>
</dbReference>
<comment type="subcellular location">
    <subcellularLocation>
        <location evidence="1">Cell membrane</location>
        <topology evidence="1">Multi-pass membrane protein</topology>
    </subcellularLocation>
</comment>
<evidence type="ECO:0000256" key="4">
    <source>
        <dbReference type="ARBA" id="ARBA00022692"/>
    </source>
</evidence>
<dbReference type="RefSeq" id="WP_074261269.1">
    <property type="nucleotide sequence ID" value="NZ_FSRJ01000004.1"/>
</dbReference>
<dbReference type="PANTHER" id="PTHR22926:SF3">
    <property type="entry name" value="UNDECAPRENYL-PHOSPHATE ALPHA-N-ACETYLGLUCOSAMINYL 1-PHOSPHATE TRANSFERASE"/>
    <property type="match status" value="1"/>
</dbReference>
<keyword evidence="11" id="KW-1185">Reference proteome</keyword>
<feature type="transmembrane region" description="Helical" evidence="9">
    <location>
        <begin position="204"/>
        <end position="222"/>
    </location>
</feature>
<feature type="binding site" evidence="7">
    <location>
        <position position="165"/>
    </location>
    <ligand>
        <name>Mg(2+)</name>
        <dbReference type="ChEBI" id="CHEBI:18420"/>
    </ligand>
</feature>
<feature type="transmembrane region" description="Helical" evidence="9">
    <location>
        <begin position="234"/>
        <end position="252"/>
    </location>
</feature>
<evidence type="ECO:0000256" key="5">
    <source>
        <dbReference type="ARBA" id="ARBA00022989"/>
    </source>
</evidence>
<feature type="binding site" evidence="7">
    <location>
        <position position="233"/>
    </location>
    <ligand>
        <name>Mg(2+)</name>
        <dbReference type="ChEBI" id="CHEBI:18420"/>
    </ligand>
</feature>
<dbReference type="GO" id="GO:0044038">
    <property type="term" value="P:cell wall macromolecule biosynthetic process"/>
    <property type="evidence" value="ECO:0007669"/>
    <property type="project" value="TreeGrafter"/>
</dbReference>
<dbReference type="PANTHER" id="PTHR22926">
    <property type="entry name" value="PHOSPHO-N-ACETYLMURAMOYL-PENTAPEPTIDE-TRANSFERASE"/>
    <property type="match status" value="1"/>
</dbReference>
<dbReference type="STRING" id="232089.SAMN05443544_3145"/>
<evidence type="ECO:0000256" key="9">
    <source>
        <dbReference type="SAM" id="Phobius"/>
    </source>
</evidence>
<keyword evidence="5 9" id="KW-1133">Transmembrane helix</keyword>
<feature type="transmembrane region" description="Helical" evidence="9">
    <location>
        <begin position="88"/>
        <end position="108"/>
    </location>
</feature>